<keyword evidence="1" id="KW-0732">Signal</keyword>
<proteinExistence type="predicted"/>
<protein>
    <submittedName>
        <fullName evidence="2">Predicted secreted protein</fullName>
    </submittedName>
</protein>
<feature type="signal peptide" evidence="1">
    <location>
        <begin position="1"/>
        <end position="23"/>
    </location>
</feature>
<keyword evidence="3" id="KW-1185">Reference proteome</keyword>
<dbReference type="Proteomes" id="UP001157914">
    <property type="component" value="Unassembled WGS sequence"/>
</dbReference>
<feature type="chain" id="PRO_5045974245" evidence="1">
    <location>
        <begin position="24"/>
        <end position="245"/>
    </location>
</feature>
<organism evidence="2 3">
    <name type="scientific">Roseibium denhamense</name>
    <dbReference type="NCBI Taxonomy" id="76305"/>
    <lineage>
        <taxon>Bacteria</taxon>
        <taxon>Pseudomonadati</taxon>
        <taxon>Pseudomonadota</taxon>
        <taxon>Alphaproteobacteria</taxon>
        <taxon>Hyphomicrobiales</taxon>
        <taxon>Stappiaceae</taxon>
        <taxon>Roseibium</taxon>
    </lineage>
</organism>
<dbReference type="EMBL" id="FXTT01000001">
    <property type="protein sequence ID" value="SMP01889.1"/>
    <property type="molecule type" value="Genomic_DNA"/>
</dbReference>
<reference evidence="2 3" key="1">
    <citation type="submission" date="2017-05" db="EMBL/GenBank/DDBJ databases">
        <authorList>
            <person name="Varghese N."/>
            <person name="Submissions S."/>
        </authorList>
    </citation>
    <scope>NUCLEOTIDE SEQUENCE [LARGE SCALE GENOMIC DNA]</scope>
    <source>
        <strain evidence="2 3">DSM 15949</strain>
    </source>
</reference>
<comment type="caution">
    <text evidence="2">The sequence shown here is derived from an EMBL/GenBank/DDBJ whole genome shotgun (WGS) entry which is preliminary data.</text>
</comment>
<sequence length="245" mass="26880">MRVFAVLSLFCFGLLGLAVPASAGDMAKVQVLGFSEDGRYFAFEQYGIQDGSGFPYSEIFVLDVFEDSWVRPSPFRQRDEIDDSQGYDPDALLQETRAQNRLTAQQLLQDKGIAGKGETVGHSPVTELSADPYKMTVNLRPVVPPIDDPMDIELQQFPMPDATCASYGVETAGFQLNTVHGGEARVRHADTQLPKSRGCAIGYRIERVVSYFPDGKPPVLAILVQVLKHGFEGPDGRILAITGRL</sequence>
<accession>A0ABY1N6N8</accession>
<name>A0ABY1N6N8_9HYPH</name>
<evidence type="ECO:0000313" key="3">
    <source>
        <dbReference type="Proteomes" id="UP001157914"/>
    </source>
</evidence>
<evidence type="ECO:0000313" key="2">
    <source>
        <dbReference type="EMBL" id="SMP01889.1"/>
    </source>
</evidence>
<gene>
    <name evidence="2" type="ORF">SAMN06265374_0403</name>
</gene>
<dbReference type="InterPro" id="IPR018725">
    <property type="entry name" value="DUF2259_secreted"/>
</dbReference>
<evidence type="ECO:0000256" key="1">
    <source>
        <dbReference type="SAM" id="SignalP"/>
    </source>
</evidence>
<dbReference type="RefSeq" id="WP_155191221.1">
    <property type="nucleotide sequence ID" value="NZ_BAAAEA010000001.1"/>
</dbReference>
<dbReference type="Pfam" id="PF10016">
    <property type="entry name" value="DUF2259"/>
    <property type="match status" value="1"/>
</dbReference>